<dbReference type="Pfam" id="PF04134">
    <property type="entry name" value="DCC1-like"/>
    <property type="match status" value="1"/>
</dbReference>
<evidence type="ECO:0008006" key="3">
    <source>
        <dbReference type="Google" id="ProtNLM"/>
    </source>
</evidence>
<dbReference type="RefSeq" id="WP_188772758.1">
    <property type="nucleotide sequence ID" value="NZ_BMHK01000033.1"/>
</dbReference>
<dbReference type="GO" id="GO:0015035">
    <property type="term" value="F:protein-disulfide reductase activity"/>
    <property type="evidence" value="ECO:0007669"/>
    <property type="project" value="InterPro"/>
</dbReference>
<proteinExistence type="predicted"/>
<comment type="caution">
    <text evidence="1">The sequence shown here is derived from an EMBL/GenBank/DDBJ whole genome shotgun (WGS) entry which is preliminary data.</text>
</comment>
<dbReference type="AlphaFoldDB" id="A0A916TXK1"/>
<sequence>MNSASRPPEAGASTDGAADATYLIYDGECPFCSAYVKLMRLRESVGPVRLIDAREGGPEVLKVQAMGMDLNEGMVFHYCGSHYHGADALNIMALLSGSQSWFNKLNGRLFRSRTVSRMVYPFMRAGRNCVLRLLGRTKLPA</sequence>
<protein>
    <recommendedName>
        <fullName evidence="3">DUF393 domain-containing protein</fullName>
    </recommendedName>
</protein>
<accession>A0A916TXK1</accession>
<evidence type="ECO:0000313" key="1">
    <source>
        <dbReference type="EMBL" id="GGC12367.1"/>
    </source>
</evidence>
<reference evidence="1" key="1">
    <citation type="journal article" date="2014" name="Int. J. Syst. Evol. Microbiol.">
        <title>Complete genome sequence of Corynebacterium casei LMG S-19264T (=DSM 44701T), isolated from a smear-ripened cheese.</title>
        <authorList>
            <consortium name="US DOE Joint Genome Institute (JGI-PGF)"/>
            <person name="Walter F."/>
            <person name="Albersmeier A."/>
            <person name="Kalinowski J."/>
            <person name="Ruckert C."/>
        </authorList>
    </citation>
    <scope>NUCLEOTIDE SEQUENCE</scope>
    <source>
        <strain evidence="1">CGMCC 1.15095</strain>
    </source>
</reference>
<dbReference type="InterPro" id="IPR007263">
    <property type="entry name" value="DCC1-like"/>
</dbReference>
<dbReference type="Proteomes" id="UP000608154">
    <property type="component" value="Unassembled WGS sequence"/>
</dbReference>
<gene>
    <name evidence="1" type="ORF">GCM10011494_33980</name>
</gene>
<organism evidence="1 2">
    <name type="scientific">Novosphingobium endophyticum</name>
    <dbReference type="NCBI Taxonomy" id="1955250"/>
    <lineage>
        <taxon>Bacteria</taxon>
        <taxon>Pseudomonadati</taxon>
        <taxon>Pseudomonadota</taxon>
        <taxon>Alphaproteobacteria</taxon>
        <taxon>Sphingomonadales</taxon>
        <taxon>Sphingomonadaceae</taxon>
        <taxon>Novosphingobium</taxon>
    </lineage>
</organism>
<reference evidence="1" key="2">
    <citation type="submission" date="2020-09" db="EMBL/GenBank/DDBJ databases">
        <authorList>
            <person name="Sun Q."/>
            <person name="Zhou Y."/>
        </authorList>
    </citation>
    <scope>NUCLEOTIDE SEQUENCE</scope>
    <source>
        <strain evidence="1">CGMCC 1.15095</strain>
    </source>
</reference>
<dbReference type="EMBL" id="BMHK01000033">
    <property type="protein sequence ID" value="GGC12367.1"/>
    <property type="molecule type" value="Genomic_DNA"/>
</dbReference>
<keyword evidence="2" id="KW-1185">Reference proteome</keyword>
<evidence type="ECO:0000313" key="2">
    <source>
        <dbReference type="Proteomes" id="UP000608154"/>
    </source>
</evidence>
<name>A0A916TXK1_9SPHN</name>